<protein>
    <recommendedName>
        <fullName evidence="5">Ornithine aminotransferase</fullName>
        <ecNumber evidence="5">2.6.1.13</ecNumber>
    </recommendedName>
</protein>
<comment type="catalytic activity">
    <reaction evidence="5">
        <text>a 2-oxocarboxylate + L-ornithine = L-glutamate 5-semialdehyde + an L-alpha-amino acid</text>
        <dbReference type="Rhea" id="RHEA:13877"/>
        <dbReference type="ChEBI" id="CHEBI:35179"/>
        <dbReference type="ChEBI" id="CHEBI:46911"/>
        <dbReference type="ChEBI" id="CHEBI:58066"/>
        <dbReference type="ChEBI" id="CHEBI:59869"/>
        <dbReference type="EC" id="2.6.1.13"/>
    </reaction>
</comment>
<gene>
    <name evidence="7" type="ORF">N7458_000016</name>
</gene>
<keyword evidence="5" id="KW-0808">Transferase</keyword>
<dbReference type="InterPro" id="IPR015422">
    <property type="entry name" value="PyrdxlP-dep_Trfase_small"/>
</dbReference>
<dbReference type="GeneID" id="81593653"/>
<comment type="caution">
    <text evidence="7">The sequence shown here is derived from an EMBL/GenBank/DDBJ whole genome shotgun (WGS) entry which is preliminary data.</text>
</comment>
<keyword evidence="5" id="KW-0032">Aminotransferase</keyword>
<accession>A0AAD6CF95</accession>
<dbReference type="PANTHER" id="PTHR11986">
    <property type="entry name" value="AMINOTRANSFERASE CLASS III"/>
    <property type="match status" value="1"/>
</dbReference>
<dbReference type="InterPro" id="IPR005814">
    <property type="entry name" value="Aminotrans_3"/>
</dbReference>
<dbReference type="GO" id="GO:0030170">
    <property type="term" value="F:pyridoxal phosphate binding"/>
    <property type="evidence" value="ECO:0007669"/>
    <property type="project" value="InterPro"/>
</dbReference>
<dbReference type="GO" id="GO:0004587">
    <property type="term" value="F:ornithine aminotransferase activity"/>
    <property type="evidence" value="ECO:0007669"/>
    <property type="project" value="UniProtKB-EC"/>
</dbReference>
<proteinExistence type="inferred from homology"/>
<evidence type="ECO:0000313" key="7">
    <source>
        <dbReference type="EMBL" id="KAJ5464330.1"/>
    </source>
</evidence>
<evidence type="ECO:0000256" key="4">
    <source>
        <dbReference type="RuleBase" id="RU003560"/>
    </source>
</evidence>
<dbReference type="InterPro" id="IPR050103">
    <property type="entry name" value="Class-III_PLP-dep_AT"/>
</dbReference>
<comment type="cofactor">
    <cofactor evidence="1 5">
        <name>pyridoxal 5'-phosphate</name>
        <dbReference type="ChEBI" id="CHEBI:597326"/>
    </cofactor>
</comment>
<dbReference type="EMBL" id="JAPVEA010000001">
    <property type="protein sequence ID" value="KAJ5464330.1"/>
    <property type="molecule type" value="Genomic_DNA"/>
</dbReference>
<evidence type="ECO:0000313" key="8">
    <source>
        <dbReference type="Proteomes" id="UP001213681"/>
    </source>
</evidence>
<keyword evidence="8" id="KW-1185">Reference proteome</keyword>
<dbReference type="GO" id="GO:0042802">
    <property type="term" value="F:identical protein binding"/>
    <property type="evidence" value="ECO:0007669"/>
    <property type="project" value="TreeGrafter"/>
</dbReference>
<dbReference type="EC" id="2.6.1.13" evidence="5"/>
<dbReference type="GO" id="GO:0005737">
    <property type="term" value="C:cytoplasm"/>
    <property type="evidence" value="ECO:0007669"/>
    <property type="project" value="TreeGrafter"/>
</dbReference>
<comment type="pathway">
    <text evidence="5">Amino-acid biosynthesis; L-proline biosynthesis; L-glutamate 5-semialdehyde from L-ornithine: step 1/1.</text>
</comment>
<dbReference type="Proteomes" id="UP001213681">
    <property type="component" value="Unassembled WGS sequence"/>
</dbReference>
<comment type="similarity">
    <text evidence="2 4">Belongs to the class-III pyridoxal-phosphate-dependent aminotransferase family.</text>
</comment>
<evidence type="ECO:0000256" key="3">
    <source>
        <dbReference type="ARBA" id="ARBA00022898"/>
    </source>
</evidence>
<dbReference type="AlphaFoldDB" id="A0AAD6CF95"/>
<dbReference type="GO" id="GO:0010121">
    <property type="term" value="P:L-arginine catabolic process to proline via ornithine"/>
    <property type="evidence" value="ECO:0007669"/>
    <property type="project" value="TreeGrafter"/>
</dbReference>
<dbReference type="InterPro" id="IPR015421">
    <property type="entry name" value="PyrdxlP-dep_Trfase_major"/>
</dbReference>
<sequence length="461" mass="50769">MTQTVVESTVSERPDVFPASPKKSTPALSPQVAELMKKESEYIVGGFTPLPAYITGGQGSTLRSIDGKEYIDFIAMFSAGSLGQCHPKLVEAITSTAQTSTIVNTSLRVASWPTFAEMMCRRFGYDKINAAVTGSEAADTAVKIARKWGRQVKGISADKMLVLGVGDNYHGLLSGIWPIMNPDVERDAYGVFDDKLTNVHPVKRTILRYGHIEDMEDCLAEHHGDVAAIIMECIHGHLPTFDQDKQYARKVALLCKKYNILFISDEIRMGAGKTGRFLCSDWLGDDIKPDIITIGKSITGGAYPAAFVLGNNETMSLVKPYQCAGTFAQTPMAIACTTAALKIIDEEGLVARAAKIQDQFLEYTKDWVQKFAFIEFVTARGADFNITLKSDYHNPLVTARRFAALAMHKGLVTYPLEGRIRMSIAMTIPDEALQRGFEILRETAEEIEQYEEIAGGVHETE</sequence>
<keyword evidence="3 4" id="KW-0663">Pyridoxal phosphate</keyword>
<dbReference type="SUPFAM" id="SSF53383">
    <property type="entry name" value="PLP-dependent transferases"/>
    <property type="match status" value="1"/>
</dbReference>
<reference evidence="7" key="2">
    <citation type="journal article" date="2023" name="IMA Fungus">
        <title>Comparative genomic study of the Penicillium genus elucidates a diverse pangenome and 15 lateral gene transfer events.</title>
        <authorList>
            <person name="Petersen C."/>
            <person name="Sorensen T."/>
            <person name="Nielsen M.R."/>
            <person name="Sondergaard T.E."/>
            <person name="Sorensen J.L."/>
            <person name="Fitzpatrick D.A."/>
            <person name="Frisvad J.C."/>
            <person name="Nielsen K.L."/>
        </authorList>
    </citation>
    <scope>NUCLEOTIDE SEQUENCE</scope>
    <source>
        <strain evidence="7">IBT 16125</strain>
    </source>
</reference>
<dbReference type="Pfam" id="PF00202">
    <property type="entry name" value="Aminotran_3"/>
    <property type="match status" value="1"/>
</dbReference>
<evidence type="ECO:0000256" key="2">
    <source>
        <dbReference type="ARBA" id="ARBA00008954"/>
    </source>
</evidence>
<dbReference type="InterPro" id="IPR015424">
    <property type="entry name" value="PyrdxlP-dep_Trfase"/>
</dbReference>
<dbReference type="RefSeq" id="XP_056771177.1">
    <property type="nucleotide sequence ID" value="XM_056903410.1"/>
</dbReference>
<evidence type="ECO:0000256" key="6">
    <source>
        <dbReference type="SAM" id="MobiDB-lite"/>
    </source>
</evidence>
<dbReference type="GO" id="GO:0019544">
    <property type="term" value="P:L-arginine catabolic process to L-glutamate"/>
    <property type="evidence" value="ECO:0007669"/>
    <property type="project" value="TreeGrafter"/>
</dbReference>
<evidence type="ECO:0000256" key="1">
    <source>
        <dbReference type="ARBA" id="ARBA00001933"/>
    </source>
</evidence>
<evidence type="ECO:0000256" key="5">
    <source>
        <dbReference type="RuleBase" id="RU365036"/>
    </source>
</evidence>
<dbReference type="PANTHER" id="PTHR11986:SF18">
    <property type="entry name" value="ORNITHINE AMINOTRANSFERASE, MITOCHONDRIAL"/>
    <property type="match status" value="1"/>
</dbReference>
<dbReference type="Gene3D" id="3.40.640.10">
    <property type="entry name" value="Type I PLP-dependent aspartate aminotransferase-like (Major domain)"/>
    <property type="match status" value="1"/>
</dbReference>
<organism evidence="7 8">
    <name type="scientific">Penicillium daleae</name>
    <dbReference type="NCBI Taxonomy" id="63821"/>
    <lineage>
        <taxon>Eukaryota</taxon>
        <taxon>Fungi</taxon>
        <taxon>Dikarya</taxon>
        <taxon>Ascomycota</taxon>
        <taxon>Pezizomycotina</taxon>
        <taxon>Eurotiomycetes</taxon>
        <taxon>Eurotiomycetidae</taxon>
        <taxon>Eurotiales</taxon>
        <taxon>Aspergillaceae</taxon>
        <taxon>Penicillium</taxon>
    </lineage>
</organism>
<reference evidence="7" key="1">
    <citation type="submission" date="2022-12" db="EMBL/GenBank/DDBJ databases">
        <authorList>
            <person name="Petersen C."/>
        </authorList>
    </citation>
    <scope>NUCLEOTIDE SEQUENCE</scope>
    <source>
        <strain evidence="7">IBT 16125</strain>
    </source>
</reference>
<feature type="region of interest" description="Disordered" evidence="6">
    <location>
        <begin position="1"/>
        <end position="28"/>
    </location>
</feature>
<dbReference type="Gene3D" id="3.90.1150.10">
    <property type="entry name" value="Aspartate Aminotransferase, domain 1"/>
    <property type="match status" value="1"/>
</dbReference>
<name>A0AAD6CF95_9EURO</name>